<reference evidence="11" key="1">
    <citation type="submission" date="2020-10" db="EMBL/GenBank/DDBJ databases">
        <authorList>
            <person name="Castelo-Branco R."/>
            <person name="Eusebio N."/>
            <person name="Adriana R."/>
            <person name="Vieira A."/>
            <person name="Brugerolle De Fraissinette N."/>
            <person name="Rezende De Castro R."/>
            <person name="Schneider M.P."/>
            <person name="Vasconcelos V."/>
            <person name="Leao P.N."/>
        </authorList>
    </citation>
    <scope>NUCLEOTIDE SEQUENCE</scope>
    <source>
        <strain evidence="11">LEGE 11479</strain>
    </source>
</reference>
<feature type="site" description="Deprotonates C-terminal active site Cys" evidence="8">
    <location>
        <position position="25"/>
    </location>
</feature>
<dbReference type="GO" id="GO:0015035">
    <property type="term" value="F:protein-disulfide reductase activity"/>
    <property type="evidence" value="ECO:0007669"/>
    <property type="project" value="UniProtKB-UniRule"/>
</dbReference>
<dbReference type="InterPro" id="IPR036249">
    <property type="entry name" value="Thioredoxin-like_sf"/>
</dbReference>
<proteinExistence type="inferred from homology"/>
<dbReference type="CDD" id="cd02947">
    <property type="entry name" value="TRX_family"/>
    <property type="match status" value="1"/>
</dbReference>
<evidence type="ECO:0000256" key="4">
    <source>
        <dbReference type="ARBA" id="ARBA00023157"/>
    </source>
</evidence>
<evidence type="ECO:0000256" key="9">
    <source>
        <dbReference type="PIRSR" id="PIRSR000077-4"/>
    </source>
</evidence>
<evidence type="ECO:0000256" key="6">
    <source>
        <dbReference type="NCBIfam" id="TIGR01068"/>
    </source>
</evidence>
<dbReference type="PIRSF" id="PIRSF000077">
    <property type="entry name" value="Thioredoxin"/>
    <property type="match status" value="1"/>
</dbReference>
<dbReference type="RefSeq" id="WP_193995386.1">
    <property type="nucleotide sequence ID" value="NZ_JADEXP010000280.1"/>
</dbReference>
<protein>
    <recommendedName>
        <fullName evidence="6 7">Thioredoxin</fullName>
    </recommendedName>
</protein>
<keyword evidence="2" id="KW-0813">Transport</keyword>
<accession>A0A929F8T4</accession>
<dbReference type="NCBIfam" id="TIGR01068">
    <property type="entry name" value="thioredoxin"/>
    <property type="match status" value="1"/>
</dbReference>
<sequence length="106" mass="11551">MAADYIADEAALDELITSQPLVVMDCTASWCGPCKLVAPLMDQLAEEYGDRVSVVKLDIDANKSVARRFSIKSIPAVLFFKQGEQVDTVIGAKPYGEFSSALEKHL</sequence>
<evidence type="ECO:0000313" key="12">
    <source>
        <dbReference type="Proteomes" id="UP000615026"/>
    </source>
</evidence>
<dbReference type="GO" id="GO:0005737">
    <property type="term" value="C:cytoplasm"/>
    <property type="evidence" value="ECO:0007669"/>
    <property type="project" value="TreeGrafter"/>
</dbReference>
<evidence type="ECO:0000259" key="10">
    <source>
        <dbReference type="PROSITE" id="PS51352"/>
    </source>
</evidence>
<keyword evidence="3" id="KW-0249">Electron transport</keyword>
<feature type="site" description="Contributes to redox potential value" evidence="8">
    <location>
        <position position="33"/>
    </location>
</feature>
<evidence type="ECO:0000256" key="3">
    <source>
        <dbReference type="ARBA" id="ARBA00022982"/>
    </source>
</evidence>
<dbReference type="PANTHER" id="PTHR45663:SF11">
    <property type="entry name" value="GEO12009P1"/>
    <property type="match status" value="1"/>
</dbReference>
<dbReference type="PROSITE" id="PS00194">
    <property type="entry name" value="THIOREDOXIN_1"/>
    <property type="match status" value="1"/>
</dbReference>
<comment type="caution">
    <text evidence="11">The sequence shown here is derived from an EMBL/GenBank/DDBJ whole genome shotgun (WGS) entry which is preliminary data.</text>
</comment>
<dbReference type="InterPro" id="IPR017937">
    <property type="entry name" value="Thioredoxin_CS"/>
</dbReference>
<dbReference type="PRINTS" id="PR00421">
    <property type="entry name" value="THIOREDOXIN"/>
</dbReference>
<feature type="active site" description="Nucleophile" evidence="8">
    <location>
        <position position="34"/>
    </location>
</feature>
<dbReference type="AlphaFoldDB" id="A0A929F8T4"/>
<evidence type="ECO:0000256" key="5">
    <source>
        <dbReference type="ARBA" id="ARBA00023284"/>
    </source>
</evidence>
<dbReference type="InterPro" id="IPR005746">
    <property type="entry name" value="Thioredoxin"/>
</dbReference>
<feature type="site" description="Contributes to redox potential value" evidence="8">
    <location>
        <position position="32"/>
    </location>
</feature>
<dbReference type="SUPFAM" id="SSF52833">
    <property type="entry name" value="Thioredoxin-like"/>
    <property type="match status" value="1"/>
</dbReference>
<dbReference type="PANTHER" id="PTHR45663">
    <property type="entry name" value="GEO12009P1"/>
    <property type="match status" value="1"/>
</dbReference>
<dbReference type="PROSITE" id="PS51352">
    <property type="entry name" value="THIOREDOXIN_2"/>
    <property type="match status" value="1"/>
</dbReference>
<evidence type="ECO:0000256" key="8">
    <source>
        <dbReference type="PIRSR" id="PIRSR000077-1"/>
    </source>
</evidence>
<comment type="similarity">
    <text evidence="1 7">Belongs to the thioredoxin family.</text>
</comment>
<evidence type="ECO:0000256" key="2">
    <source>
        <dbReference type="ARBA" id="ARBA00022448"/>
    </source>
</evidence>
<feature type="active site" description="Nucleophile" evidence="8">
    <location>
        <position position="31"/>
    </location>
</feature>
<evidence type="ECO:0000256" key="7">
    <source>
        <dbReference type="PIRNR" id="PIRNR000077"/>
    </source>
</evidence>
<dbReference type="FunFam" id="3.40.30.10:FF:000001">
    <property type="entry name" value="Thioredoxin"/>
    <property type="match status" value="1"/>
</dbReference>
<evidence type="ECO:0000313" key="11">
    <source>
        <dbReference type="EMBL" id="MBE9069485.1"/>
    </source>
</evidence>
<dbReference type="EMBL" id="JADEXP010000280">
    <property type="protein sequence ID" value="MBE9069485.1"/>
    <property type="molecule type" value="Genomic_DNA"/>
</dbReference>
<dbReference type="Proteomes" id="UP000615026">
    <property type="component" value="Unassembled WGS sequence"/>
</dbReference>
<evidence type="ECO:0000256" key="1">
    <source>
        <dbReference type="ARBA" id="ARBA00008987"/>
    </source>
</evidence>
<organism evidence="11 12">
    <name type="scientific">Leptolyngbya cf. ectocarpi LEGE 11479</name>
    <dbReference type="NCBI Taxonomy" id="1828722"/>
    <lineage>
        <taxon>Bacteria</taxon>
        <taxon>Bacillati</taxon>
        <taxon>Cyanobacteriota</taxon>
        <taxon>Cyanophyceae</taxon>
        <taxon>Leptolyngbyales</taxon>
        <taxon>Leptolyngbyaceae</taxon>
        <taxon>Leptolyngbya group</taxon>
        <taxon>Leptolyngbya</taxon>
    </lineage>
</organism>
<keyword evidence="5 9" id="KW-0676">Redox-active center</keyword>
<name>A0A929F8T4_LEPEC</name>
<dbReference type="Gene3D" id="3.40.30.10">
    <property type="entry name" value="Glutaredoxin"/>
    <property type="match status" value="1"/>
</dbReference>
<feature type="disulfide bond" description="Redox-active" evidence="9">
    <location>
        <begin position="31"/>
        <end position="34"/>
    </location>
</feature>
<feature type="domain" description="Thioredoxin" evidence="10">
    <location>
        <begin position="1"/>
        <end position="106"/>
    </location>
</feature>
<dbReference type="InterPro" id="IPR013766">
    <property type="entry name" value="Thioredoxin_domain"/>
</dbReference>
<gene>
    <name evidence="11" type="primary">trxA</name>
    <name evidence="11" type="ORF">IQ260_22825</name>
</gene>
<dbReference type="Pfam" id="PF00085">
    <property type="entry name" value="Thioredoxin"/>
    <property type="match status" value="1"/>
</dbReference>
<keyword evidence="4 9" id="KW-1015">Disulfide bond</keyword>
<keyword evidence="12" id="KW-1185">Reference proteome</keyword>